<sequence length="56" mass="6688">MMNANWDEITWVTETVPEENEVRVRIEGKISDVDGRTFERIRENDVEVRRVTIKPE</sequence>
<proteinExistence type="predicted"/>
<reference evidence="1 2" key="1">
    <citation type="journal article" date="2019" name="Int. J. Syst. Evol. Microbiol.">
        <title>The Global Catalogue of Microorganisms (GCM) 10K type strain sequencing project: providing services to taxonomists for standard genome sequencing and annotation.</title>
        <authorList>
            <consortium name="The Broad Institute Genomics Platform"/>
            <consortium name="The Broad Institute Genome Sequencing Center for Infectious Disease"/>
            <person name="Wu L."/>
            <person name="Ma J."/>
        </authorList>
    </citation>
    <scope>NUCLEOTIDE SEQUENCE [LARGE SCALE GENOMIC DNA]</scope>
    <source>
        <strain evidence="1 2">YIM 94188</strain>
    </source>
</reference>
<comment type="caution">
    <text evidence="1">The sequence shown here is derived from an EMBL/GenBank/DDBJ whole genome shotgun (WGS) entry which is preliminary data.</text>
</comment>
<organism evidence="1 2">
    <name type="scientific">Halopelagius fulvigenes</name>
    <dbReference type="NCBI Taxonomy" id="1198324"/>
    <lineage>
        <taxon>Archaea</taxon>
        <taxon>Methanobacteriati</taxon>
        <taxon>Methanobacteriota</taxon>
        <taxon>Stenosarchaea group</taxon>
        <taxon>Halobacteria</taxon>
        <taxon>Halobacteriales</taxon>
        <taxon>Haloferacaceae</taxon>
    </lineage>
</organism>
<evidence type="ECO:0000313" key="1">
    <source>
        <dbReference type="EMBL" id="MFC6826608.1"/>
    </source>
</evidence>
<dbReference type="Proteomes" id="UP001596408">
    <property type="component" value="Unassembled WGS sequence"/>
</dbReference>
<dbReference type="EMBL" id="JBHSXH010000015">
    <property type="protein sequence ID" value="MFC6826608.1"/>
    <property type="molecule type" value="Genomic_DNA"/>
</dbReference>
<dbReference type="AlphaFoldDB" id="A0ABD5U6A0"/>
<accession>A0ABD5U6A0</accession>
<evidence type="ECO:0000313" key="2">
    <source>
        <dbReference type="Proteomes" id="UP001596408"/>
    </source>
</evidence>
<name>A0ABD5U6A0_9EURY</name>
<dbReference type="RefSeq" id="WP_379698469.1">
    <property type="nucleotide sequence ID" value="NZ_JBHSXH010000015.1"/>
</dbReference>
<protein>
    <submittedName>
        <fullName evidence="1">Uncharacterized protein</fullName>
    </submittedName>
</protein>
<keyword evidence="2" id="KW-1185">Reference proteome</keyword>
<gene>
    <name evidence="1" type="ORF">ACFQEV_16625</name>
</gene>